<dbReference type="KEGG" id="dfc:DFI_00345"/>
<feature type="transmembrane region" description="Helical" evidence="8">
    <location>
        <begin position="6"/>
        <end position="23"/>
    </location>
</feature>
<keyword evidence="11" id="KW-1185">Reference proteome</keyword>
<dbReference type="EMBL" id="CP021081">
    <property type="protein sequence ID" value="ASN79654.1"/>
    <property type="molecule type" value="Genomic_DNA"/>
</dbReference>
<keyword evidence="5 8" id="KW-1133">Transmembrane helix</keyword>
<feature type="transmembrane region" description="Helical" evidence="8">
    <location>
        <begin position="125"/>
        <end position="144"/>
    </location>
</feature>
<feature type="transmembrane region" description="Helical" evidence="8">
    <location>
        <begin position="44"/>
        <end position="64"/>
    </location>
</feature>
<feature type="domain" description="Lycopene cyclase" evidence="9">
    <location>
        <begin position="39"/>
        <end position="102"/>
    </location>
</feature>
<feature type="transmembrane region" description="Helical" evidence="8">
    <location>
        <begin position="469"/>
        <end position="487"/>
    </location>
</feature>
<keyword evidence="3 8" id="KW-0812">Transmembrane</keyword>
<name>A0A221SSN9_9DEIO</name>
<dbReference type="Pfam" id="PF18916">
    <property type="entry name" value="Lycopene_cyc"/>
    <property type="match status" value="2"/>
</dbReference>
<evidence type="ECO:0000256" key="8">
    <source>
        <dbReference type="SAM" id="Phobius"/>
    </source>
</evidence>
<dbReference type="InterPro" id="IPR017825">
    <property type="entry name" value="Lycopene_cyclase_dom"/>
</dbReference>
<feature type="transmembrane region" description="Helical" evidence="8">
    <location>
        <begin position="344"/>
        <end position="362"/>
    </location>
</feature>
<dbReference type="NCBIfam" id="TIGR03462">
    <property type="entry name" value="CarR_dom_SF"/>
    <property type="match status" value="2"/>
</dbReference>
<feature type="transmembrane region" description="Helical" evidence="8">
    <location>
        <begin position="225"/>
        <end position="243"/>
    </location>
</feature>
<dbReference type="InterPro" id="IPR007354">
    <property type="entry name" value="CruF-like"/>
</dbReference>
<evidence type="ECO:0000256" key="6">
    <source>
        <dbReference type="ARBA" id="ARBA00023136"/>
    </source>
</evidence>
<feature type="transmembrane region" description="Helical" evidence="8">
    <location>
        <begin position="412"/>
        <end position="433"/>
    </location>
</feature>
<dbReference type="GO" id="GO:0016020">
    <property type="term" value="C:membrane"/>
    <property type="evidence" value="ECO:0007669"/>
    <property type="project" value="UniProtKB-SubCell"/>
</dbReference>
<evidence type="ECO:0000256" key="3">
    <source>
        <dbReference type="ARBA" id="ARBA00022692"/>
    </source>
</evidence>
<accession>A0A221SSN9</accession>
<evidence type="ECO:0000256" key="4">
    <source>
        <dbReference type="ARBA" id="ARBA00022746"/>
    </source>
</evidence>
<dbReference type="Proteomes" id="UP000259030">
    <property type="component" value="Chromosome"/>
</dbReference>
<keyword evidence="7" id="KW-0413">Isomerase</keyword>
<dbReference type="STRING" id="317577.GCA_000419625_01112"/>
<dbReference type="GO" id="GO:0016872">
    <property type="term" value="F:intramolecular lyase activity"/>
    <property type="evidence" value="ECO:0007669"/>
    <property type="project" value="InterPro"/>
</dbReference>
<feature type="transmembrane region" description="Helical" evidence="8">
    <location>
        <begin position="281"/>
        <end position="300"/>
    </location>
</feature>
<feature type="transmembrane region" description="Helical" evidence="8">
    <location>
        <begin position="150"/>
        <end position="169"/>
    </location>
</feature>
<keyword evidence="4" id="KW-0125">Carotenoid biosynthesis</keyword>
<dbReference type="PANTHER" id="PTHR39419:SF1">
    <property type="entry name" value="SLL0814 PROTEIN"/>
    <property type="match status" value="1"/>
</dbReference>
<evidence type="ECO:0000259" key="9">
    <source>
        <dbReference type="Pfam" id="PF18916"/>
    </source>
</evidence>
<proteinExistence type="predicted"/>
<evidence type="ECO:0000313" key="10">
    <source>
        <dbReference type="EMBL" id="ASN79654.1"/>
    </source>
</evidence>
<protein>
    <submittedName>
        <fullName evidence="10">Lycopene cyclase</fullName>
    </submittedName>
</protein>
<comment type="pathway">
    <text evidence="2">Carotenoid biosynthesis.</text>
</comment>
<feature type="transmembrane region" description="Helical" evidence="8">
    <location>
        <begin position="181"/>
        <end position="205"/>
    </location>
</feature>
<feature type="transmembrane region" description="Helical" evidence="8">
    <location>
        <begin position="87"/>
        <end position="105"/>
    </location>
</feature>
<dbReference type="GO" id="GO:0045436">
    <property type="term" value="F:lycopene beta cyclase activity"/>
    <property type="evidence" value="ECO:0007669"/>
    <property type="project" value="UniProtKB-ARBA"/>
</dbReference>
<dbReference type="PANTHER" id="PTHR39419">
    <property type="entry name" value="SLL0814 PROTEIN"/>
    <property type="match status" value="1"/>
</dbReference>
<keyword evidence="6 8" id="KW-0472">Membrane</keyword>
<dbReference type="RefSeq" id="WP_027463231.1">
    <property type="nucleotide sequence ID" value="NZ_CP021081.1"/>
</dbReference>
<evidence type="ECO:0000256" key="7">
    <source>
        <dbReference type="ARBA" id="ARBA00023235"/>
    </source>
</evidence>
<feature type="domain" description="Lycopene cyclase" evidence="9">
    <location>
        <begin position="150"/>
        <end position="237"/>
    </location>
</feature>
<dbReference type="Pfam" id="PF04240">
    <property type="entry name" value="Caroten_synth"/>
    <property type="match status" value="1"/>
</dbReference>
<feature type="transmembrane region" description="Helical" evidence="8">
    <location>
        <begin position="255"/>
        <end position="275"/>
    </location>
</feature>
<evidence type="ECO:0000256" key="2">
    <source>
        <dbReference type="ARBA" id="ARBA00004829"/>
    </source>
</evidence>
<evidence type="ECO:0000313" key="11">
    <source>
        <dbReference type="Proteomes" id="UP000259030"/>
    </source>
</evidence>
<gene>
    <name evidence="10" type="ORF">DFI_00345</name>
</gene>
<organism evidence="10 11">
    <name type="scientific">Deinococcus ficus</name>
    <dbReference type="NCBI Taxonomy" id="317577"/>
    <lineage>
        <taxon>Bacteria</taxon>
        <taxon>Thermotogati</taxon>
        <taxon>Deinococcota</taxon>
        <taxon>Deinococci</taxon>
        <taxon>Deinococcales</taxon>
        <taxon>Deinococcaceae</taxon>
        <taxon>Deinococcus</taxon>
    </lineage>
</organism>
<evidence type="ECO:0000256" key="1">
    <source>
        <dbReference type="ARBA" id="ARBA00004141"/>
    </source>
</evidence>
<dbReference type="AlphaFoldDB" id="A0A221SSN9"/>
<evidence type="ECO:0000256" key="5">
    <source>
        <dbReference type="ARBA" id="ARBA00022989"/>
    </source>
</evidence>
<comment type="subcellular location">
    <subcellularLocation>
        <location evidence="1">Membrane</location>
        <topology evidence="1">Multi-pass membrane protein</topology>
    </subcellularLocation>
</comment>
<reference evidence="10 11" key="1">
    <citation type="submission" date="2017-05" db="EMBL/GenBank/DDBJ databases">
        <title>The complete genome sequence of Deinococcus ficus isolated from the rhizosphere of the Ficus religiosa L. in Taiwan.</title>
        <authorList>
            <person name="Wu K.-M."/>
            <person name="Liao T.-L."/>
            <person name="Liu Y.-M."/>
            <person name="Young C.-C."/>
            <person name="Tsai S.-F."/>
        </authorList>
    </citation>
    <scope>NUCLEOTIDE SEQUENCE [LARGE SCALE GENOMIC DNA]</scope>
    <source>
        <strain evidence="10 11">CC-FR2-10</strain>
    </source>
</reference>
<sequence>MTYLQYHLVFIVPLLLVLAVVTARRRGALAGPYQPDDRHAWMGYWALPVIAFLYTTPWDNYLVYREVWTYPPDRVLGRIGYVPYEEYAFFILQTLITGLFLLWLLRRDAAGRGQEAVPRRDAALVRWGGAAFLMGLSLLGAWCLRSEQSLYLGLILAWAMPVLAGQWAFGGDLVMRRARVYWTAVLVPTAYLWLTDAVAISQGIWAISDRYTLGPGVGPLPLEEMVFFLITNLLVVTGVMLFLHREALPRVQSGLRWLTPWLGVTILAFLLRIPVPLWPAGFPLLATLSTSLLTLAAWLFVARHAGAARATGMAALGVTLGWAVEKLGSVTGWPFGVYSYDGAPGPLLGGVPLLVPLGWFAMPVVTTLLARGRAWLSGLLLAAWDAGLEPLMTGHGFWTWADPRPLWSGAPLLNFLGWWAVGTGLAWLFTRLAPVMFTRPERPSPALAFGLEVFFLPGGLLLLGQPGAALGTLLLMGAAGLLARTLADRRGRGATRPAVTR</sequence>
<dbReference type="GO" id="GO:0016117">
    <property type="term" value="P:carotenoid biosynthetic process"/>
    <property type="evidence" value="ECO:0007669"/>
    <property type="project" value="UniProtKB-KW"/>
</dbReference>